<keyword evidence="1" id="KW-1185">Reference proteome</keyword>
<evidence type="ECO:0000313" key="2">
    <source>
        <dbReference type="WBParaSite" id="EEL_0000300501-mRNA-1"/>
    </source>
</evidence>
<organism evidence="1 2">
    <name type="scientific">Elaeophora elaphi</name>
    <dbReference type="NCBI Taxonomy" id="1147741"/>
    <lineage>
        <taxon>Eukaryota</taxon>
        <taxon>Metazoa</taxon>
        <taxon>Ecdysozoa</taxon>
        <taxon>Nematoda</taxon>
        <taxon>Chromadorea</taxon>
        <taxon>Rhabditida</taxon>
        <taxon>Spirurina</taxon>
        <taxon>Spiruromorpha</taxon>
        <taxon>Filarioidea</taxon>
        <taxon>Onchocercidae</taxon>
        <taxon>Elaeophora</taxon>
    </lineage>
</organism>
<proteinExistence type="predicted"/>
<dbReference type="Proteomes" id="UP000050640">
    <property type="component" value="Unplaced"/>
</dbReference>
<sequence length="127" mass="14960">MNTPTEEYDPPFFVEIRCKSITDYEQQQGRVPIKRQLIPYELTVENVFVMKHFKLLHTLRETKYLNCKIENCESNLIIFYHLTKFIRLLTWIPIPPVKLAGTNIMYVKHAFTATTGCQKLKAASFFN</sequence>
<dbReference type="WBParaSite" id="EEL_0000300501-mRNA-1">
    <property type="protein sequence ID" value="EEL_0000300501-mRNA-1"/>
    <property type="gene ID" value="EEL_0000300501"/>
</dbReference>
<evidence type="ECO:0000313" key="1">
    <source>
        <dbReference type="Proteomes" id="UP000050640"/>
    </source>
</evidence>
<name>A0A0R3RNE5_9BILA</name>
<protein>
    <submittedName>
        <fullName evidence="2">Uncharacterized protein</fullName>
    </submittedName>
</protein>
<reference evidence="2" key="1">
    <citation type="submission" date="2017-02" db="UniProtKB">
        <authorList>
            <consortium name="WormBaseParasite"/>
        </authorList>
    </citation>
    <scope>IDENTIFICATION</scope>
</reference>
<accession>A0A0R3RNE5</accession>
<dbReference type="AlphaFoldDB" id="A0A0R3RNE5"/>